<evidence type="ECO:0000313" key="2">
    <source>
        <dbReference type="EMBL" id="GIZ02693.1"/>
    </source>
</evidence>
<gene>
    <name evidence="2" type="ORF">CEXT_313401</name>
</gene>
<accession>A0AAV4Y6P9</accession>
<evidence type="ECO:0000256" key="1">
    <source>
        <dbReference type="SAM" id="MobiDB-lite"/>
    </source>
</evidence>
<feature type="region of interest" description="Disordered" evidence="1">
    <location>
        <begin position="19"/>
        <end position="68"/>
    </location>
</feature>
<dbReference type="EMBL" id="BPLR01001492">
    <property type="protein sequence ID" value="GIZ02693.1"/>
    <property type="molecule type" value="Genomic_DNA"/>
</dbReference>
<proteinExistence type="predicted"/>
<evidence type="ECO:0000313" key="3">
    <source>
        <dbReference type="Proteomes" id="UP001054945"/>
    </source>
</evidence>
<protein>
    <submittedName>
        <fullName evidence="2">Uncharacterized protein</fullName>
    </submittedName>
</protein>
<keyword evidence="3" id="KW-1185">Reference proteome</keyword>
<organism evidence="2 3">
    <name type="scientific">Caerostris extrusa</name>
    <name type="common">Bark spider</name>
    <name type="synonym">Caerostris bankana</name>
    <dbReference type="NCBI Taxonomy" id="172846"/>
    <lineage>
        <taxon>Eukaryota</taxon>
        <taxon>Metazoa</taxon>
        <taxon>Ecdysozoa</taxon>
        <taxon>Arthropoda</taxon>
        <taxon>Chelicerata</taxon>
        <taxon>Arachnida</taxon>
        <taxon>Araneae</taxon>
        <taxon>Araneomorphae</taxon>
        <taxon>Entelegynae</taxon>
        <taxon>Araneoidea</taxon>
        <taxon>Araneidae</taxon>
        <taxon>Caerostris</taxon>
    </lineage>
</organism>
<comment type="caution">
    <text evidence="2">The sequence shown here is derived from an EMBL/GenBank/DDBJ whole genome shotgun (WGS) entry which is preliminary data.</text>
</comment>
<reference evidence="2 3" key="1">
    <citation type="submission" date="2021-06" db="EMBL/GenBank/DDBJ databases">
        <title>Caerostris extrusa draft genome.</title>
        <authorList>
            <person name="Kono N."/>
            <person name="Arakawa K."/>
        </authorList>
    </citation>
    <scope>NUCLEOTIDE SEQUENCE [LARGE SCALE GENOMIC DNA]</scope>
</reference>
<name>A0AAV4Y6P9_CAEEX</name>
<dbReference type="Proteomes" id="UP001054945">
    <property type="component" value="Unassembled WGS sequence"/>
</dbReference>
<dbReference type="AlphaFoldDB" id="A0AAV4Y6P9"/>
<feature type="compositionally biased region" description="Low complexity" evidence="1">
    <location>
        <begin position="51"/>
        <end position="63"/>
    </location>
</feature>
<feature type="compositionally biased region" description="Basic and acidic residues" evidence="1">
    <location>
        <begin position="19"/>
        <end position="44"/>
    </location>
</feature>
<sequence length="88" mass="10576">MDCYFLSEILWSFTDGKQDKKNYSKEEQNKKSKENKQQQRERFRPCSPFRGNNNGFLTTTTNDGGKDVEKKRNFDELKRLWDGLFDLR</sequence>